<dbReference type="InterPro" id="IPR027417">
    <property type="entry name" value="P-loop_NTPase"/>
</dbReference>
<dbReference type="PROSITE" id="PS51718">
    <property type="entry name" value="G_DYNAMIN_2"/>
    <property type="match status" value="1"/>
</dbReference>
<evidence type="ECO:0000259" key="1">
    <source>
        <dbReference type="PROSITE" id="PS51718"/>
    </source>
</evidence>
<dbReference type="GO" id="GO:0005737">
    <property type="term" value="C:cytoplasm"/>
    <property type="evidence" value="ECO:0007669"/>
    <property type="project" value="TreeGrafter"/>
</dbReference>
<dbReference type="GO" id="GO:0008017">
    <property type="term" value="F:microtubule binding"/>
    <property type="evidence" value="ECO:0007669"/>
    <property type="project" value="TreeGrafter"/>
</dbReference>
<reference evidence="2 3" key="1">
    <citation type="submission" date="2020-04" db="EMBL/GenBank/DDBJ databases">
        <title>Plant Genome Project.</title>
        <authorList>
            <person name="Zhang R.-G."/>
        </authorList>
    </citation>
    <scope>NUCLEOTIDE SEQUENCE [LARGE SCALE GENOMIC DNA]</scope>
    <source>
        <strain evidence="2">YNK0</strain>
        <tissue evidence="2">Leaf</tissue>
    </source>
</reference>
<dbReference type="GO" id="GO:0005874">
    <property type="term" value="C:microtubule"/>
    <property type="evidence" value="ECO:0007669"/>
    <property type="project" value="TreeGrafter"/>
</dbReference>
<dbReference type="PANTHER" id="PTHR11566:SF173">
    <property type="entry name" value="DYNAMIN-RELATED PROTEIN 4C"/>
    <property type="match status" value="1"/>
</dbReference>
<dbReference type="InterPro" id="IPR030381">
    <property type="entry name" value="G_DYNAMIN_dom"/>
</dbReference>
<evidence type="ECO:0000313" key="3">
    <source>
        <dbReference type="Proteomes" id="UP000655225"/>
    </source>
</evidence>
<dbReference type="InterPro" id="IPR045063">
    <property type="entry name" value="Dynamin_N"/>
</dbReference>
<dbReference type="Proteomes" id="UP000655225">
    <property type="component" value="Unassembled WGS sequence"/>
</dbReference>
<dbReference type="PANTHER" id="PTHR11566">
    <property type="entry name" value="DYNAMIN"/>
    <property type="match status" value="1"/>
</dbReference>
<protein>
    <recommendedName>
        <fullName evidence="1">Dynamin-type G domain-containing protein</fullName>
    </recommendedName>
</protein>
<evidence type="ECO:0000313" key="2">
    <source>
        <dbReference type="EMBL" id="KAF8388412.1"/>
    </source>
</evidence>
<proteinExistence type="predicted"/>
<dbReference type="AlphaFoldDB" id="A0A835D576"/>
<dbReference type="GO" id="GO:0016020">
    <property type="term" value="C:membrane"/>
    <property type="evidence" value="ECO:0007669"/>
    <property type="project" value="TreeGrafter"/>
</dbReference>
<keyword evidence="3" id="KW-1185">Reference proteome</keyword>
<feature type="domain" description="Dynamin-type G" evidence="1">
    <location>
        <begin position="1"/>
        <end position="119"/>
    </location>
</feature>
<gene>
    <name evidence="2" type="ORF">HHK36_027081</name>
</gene>
<dbReference type="SUPFAM" id="SSF52540">
    <property type="entry name" value="P-loop containing nucleoside triphosphate hydrolases"/>
    <property type="match status" value="1"/>
</dbReference>
<dbReference type="EMBL" id="JABCRI010000020">
    <property type="protein sequence ID" value="KAF8388412.1"/>
    <property type="molecule type" value="Genomic_DNA"/>
</dbReference>
<organism evidence="2 3">
    <name type="scientific">Tetracentron sinense</name>
    <name type="common">Spur-leaf</name>
    <dbReference type="NCBI Taxonomy" id="13715"/>
    <lineage>
        <taxon>Eukaryota</taxon>
        <taxon>Viridiplantae</taxon>
        <taxon>Streptophyta</taxon>
        <taxon>Embryophyta</taxon>
        <taxon>Tracheophyta</taxon>
        <taxon>Spermatophyta</taxon>
        <taxon>Magnoliopsida</taxon>
        <taxon>Trochodendrales</taxon>
        <taxon>Trochodendraceae</taxon>
        <taxon>Tetracentron</taxon>
    </lineage>
</organism>
<dbReference type="OMA" id="DFSTCEC"/>
<dbReference type="InterPro" id="IPR022812">
    <property type="entry name" value="Dynamin"/>
</dbReference>
<dbReference type="Gene3D" id="3.40.50.300">
    <property type="entry name" value="P-loop containing nucleotide triphosphate hydrolases"/>
    <property type="match status" value="1"/>
</dbReference>
<comment type="caution">
    <text evidence="2">The sequence shown here is derived from an EMBL/GenBank/DDBJ whole genome shotgun (WGS) entry which is preliminary data.</text>
</comment>
<dbReference type="GO" id="GO:0005525">
    <property type="term" value="F:GTP binding"/>
    <property type="evidence" value="ECO:0007669"/>
    <property type="project" value="InterPro"/>
</dbReference>
<dbReference type="Pfam" id="PF00350">
    <property type="entry name" value="Dynamin_N"/>
    <property type="match status" value="1"/>
</dbReference>
<dbReference type="GO" id="GO:0003924">
    <property type="term" value="F:GTPase activity"/>
    <property type="evidence" value="ECO:0007669"/>
    <property type="project" value="TreeGrafter"/>
</dbReference>
<name>A0A835D576_TETSI</name>
<sequence length="119" mass="13316">MRLQHHAAPNRYSLGIQWQSDSNPDIRLEFNGKVIQTDESHIAEAIDVATHEIAGRGKEISHSPLTLVVRKKGVPDLTMMDLPGISRVPVHGQPKDIYEQISSIIMEYISPKESIIGYC</sequence>
<accession>A0A835D576</accession>
<dbReference type="OrthoDB" id="911177at2759"/>